<dbReference type="Pfam" id="PF17891">
    <property type="entry name" value="FluMu_N"/>
    <property type="match status" value="1"/>
</dbReference>
<keyword evidence="3" id="KW-1185">Reference proteome</keyword>
<dbReference type="SUPFAM" id="SSF160059">
    <property type="entry name" value="PriA/YqbF domain"/>
    <property type="match status" value="1"/>
</dbReference>
<evidence type="ECO:0000313" key="2">
    <source>
        <dbReference type="EMBL" id="ADU63406.1"/>
    </source>
</evidence>
<dbReference type="HOGENOM" id="CLU_2552679_0_0_7"/>
<sequence length="82" mass="8654">MPVIITAKHDGFRRCGVAHPAKPTEHPDDRFTEAELAVLKADPNLVVHQVKATADAKVVADAKVSADKVAAKSKTTPKGTGK</sequence>
<dbReference type="Gene3D" id="3.40.5.80">
    <property type="match status" value="1"/>
</dbReference>
<dbReference type="EMBL" id="CP002431">
    <property type="protein sequence ID" value="ADU63406.1"/>
    <property type="molecule type" value="Genomic_DNA"/>
</dbReference>
<accession>E6VU99</accession>
<dbReference type="Proteomes" id="UP000002191">
    <property type="component" value="Chromosome"/>
</dbReference>
<reference evidence="2 3" key="2">
    <citation type="journal article" date="2014" name="Genome Announc.">
        <title>Complete Genome Sequence of the Subsurface, Mesophilic Sulfate-Reducing Bacterium Desulfovibrio aespoeensis Aspo-2.</title>
        <authorList>
            <person name="Pedersen K."/>
            <person name="Bengtsson A."/>
            <person name="Edlund J."/>
            <person name="Rabe L."/>
            <person name="Hazen T."/>
            <person name="Chakraborty R."/>
            <person name="Goodwin L."/>
            <person name="Shapiro N."/>
        </authorList>
    </citation>
    <scope>NUCLEOTIDE SEQUENCE [LARGE SCALE GENOMIC DNA]</scope>
    <source>
        <strain evidence="3">ATCC 700646 / DSM 10631 / Aspo-2</strain>
    </source>
</reference>
<protein>
    <recommendedName>
        <fullName evidence="1">Mu-like prophage FluMu N-terminal domain-containing protein</fullName>
    </recommendedName>
</protein>
<dbReference type="AlphaFoldDB" id="E6VU99"/>
<reference evidence="3" key="1">
    <citation type="submission" date="2010-12" db="EMBL/GenBank/DDBJ databases">
        <title>Complete sequence of Desulfovibrio aespoeensis Aspo-2.</title>
        <authorList>
            <consortium name="US DOE Joint Genome Institute"/>
            <person name="Lucas S."/>
            <person name="Copeland A."/>
            <person name="Lapidus A."/>
            <person name="Cheng J.-F."/>
            <person name="Goodwin L."/>
            <person name="Pitluck S."/>
            <person name="Chertkov O."/>
            <person name="Misra M."/>
            <person name="Detter J.C."/>
            <person name="Han C."/>
            <person name="Tapia R."/>
            <person name="Land M."/>
            <person name="Hauser L."/>
            <person name="Kyrpides N."/>
            <person name="Ivanova N."/>
            <person name="Ovchinnikova G."/>
            <person name="Pedersen K."/>
            <person name="Jagevall S."/>
            <person name="Hazen T."/>
            <person name="Woyke T."/>
        </authorList>
    </citation>
    <scope>NUCLEOTIDE SEQUENCE [LARGE SCALE GENOMIC DNA]</scope>
    <source>
        <strain evidence="3">ATCC 700646 / DSM 10631 / Aspo-2</strain>
    </source>
</reference>
<dbReference type="RefSeq" id="WP_013515318.1">
    <property type="nucleotide sequence ID" value="NC_014844.1"/>
</dbReference>
<dbReference type="OrthoDB" id="5465462at2"/>
<evidence type="ECO:0000313" key="3">
    <source>
        <dbReference type="Proteomes" id="UP000002191"/>
    </source>
</evidence>
<evidence type="ECO:0000259" key="1">
    <source>
        <dbReference type="Pfam" id="PF17891"/>
    </source>
</evidence>
<dbReference type="KEGG" id="das:Daes_2401"/>
<proteinExistence type="predicted"/>
<dbReference type="InterPro" id="IPR041227">
    <property type="entry name" value="FluMu_N"/>
</dbReference>
<gene>
    <name evidence="2" type="ordered locus">Daes_2401</name>
</gene>
<organism evidence="2 3">
    <name type="scientific">Pseudodesulfovibrio aespoeensis (strain ATCC 700646 / DSM 10631 / Aspo-2)</name>
    <name type="common">Desulfovibrio aespoeensis</name>
    <dbReference type="NCBI Taxonomy" id="643562"/>
    <lineage>
        <taxon>Bacteria</taxon>
        <taxon>Pseudomonadati</taxon>
        <taxon>Thermodesulfobacteriota</taxon>
        <taxon>Desulfovibrionia</taxon>
        <taxon>Desulfovibrionales</taxon>
        <taxon>Desulfovibrionaceae</taxon>
    </lineage>
</organism>
<dbReference type="eggNOG" id="ENOG5033A3P">
    <property type="taxonomic scope" value="Bacteria"/>
</dbReference>
<feature type="domain" description="Mu-like prophage FluMu N-terminal" evidence="1">
    <location>
        <begin position="2"/>
        <end position="51"/>
    </location>
</feature>
<name>E6VU99_PSEA9</name>
<dbReference type="STRING" id="643562.Daes_2401"/>